<dbReference type="InterPro" id="IPR010982">
    <property type="entry name" value="Lambda_DNA-bd_dom_sf"/>
</dbReference>
<dbReference type="InterPro" id="IPR046335">
    <property type="entry name" value="LacI/GalR-like_sensor"/>
</dbReference>
<keyword evidence="3" id="KW-0804">Transcription</keyword>
<evidence type="ECO:0000259" key="4">
    <source>
        <dbReference type="PROSITE" id="PS50932"/>
    </source>
</evidence>
<dbReference type="InterPro" id="IPR000843">
    <property type="entry name" value="HTH_LacI"/>
</dbReference>
<protein>
    <submittedName>
        <fullName evidence="5">LacI family DNA-binding transcriptional regulator</fullName>
    </submittedName>
</protein>
<sequence length="347" mass="39067">MSRSLMCWTLLMKKKAPTIQDVADKAGLSKAAVSRYLNKSIRLPQDTGRKIDEAVEALGYRRNLLARRLSKGGSETLGLVVPEISNPFFSEMAEAVEQTASERGYNLILGISRNHPEKELGFLRWIDDSIVDGLLFVTNRPDNRRLQLEIRRYDEVVILDEDIPGTTQDKVFCHNVEGAYDATRHLIETGHRLIFHVTGPASLMSVQERLEGFRLAHRQAGLACPDSHVFHHDYTQQFGREVVREILARPARPDAVFAASDYIAIGMLEELRRHDVRVPDDMSIVGFDDTALADLVTPKLTTIRQDAAELGRIGTGRLLDTLARRDKPRDIIRIATALVIRDSVSHR</sequence>
<evidence type="ECO:0000256" key="2">
    <source>
        <dbReference type="ARBA" id="ARBA00023125"/>
    </source>
</evidence>
<evidence type="ECO:0000256" key="3">
    <source>
        <dbReference type="ARBA" id="ARBA00023163"/>
    </source>
</evidence>
<dbReference type="Gene3D" id="1.10.260.40">
    <property type="entry name" value="lambda repressor-like DNA-binding domains"/>
    <property type="match status" value="1"/>
</dbReference>
<dbReference type="Pfam" id="PF13377">
    <property type="entry name" value="Peripla_BP_3"/>
    <property type="match status" value="1"/>
</dbReference>
<gene>
    <name evidence="5" type="ORF">AAC691_20660</name>
</gene>
<reference evidence="5 6" key="1">
    <citation type="submission" date="2024-04" db="EMBL/GenBank/DDBJ databases">
        <title>Complete genome sequence of Nguyenibacter vanlangesis HBCM-1154, a strain capable of nitrogen fixation, IAA production, and phosphorus solubilization isolated from sugarcane soil.</title>
        <authorList>
            <person name="MY HANH P."/>
        </authorList>
    </citation>
    <scope>NUCLEOTIDE SEQUENCE [LARGE SCALE GENOMIC DNA]</scope>
    <source>
        <strain evidence="5 6">HBCM 1154</strain>
    </source>
</reference>
<dbReference type="PROSITE" id="PS50932">
    <property type="entry name" value="HTH_LACI_2"/>
    <property type="match status" value="1"/>
</dbReference>
<feature type="domain" description="HTH lacI-type" evidence="4">
    <location>
        <begin position="17"/>
        <end position="71"/>
    </location>
</feature>
<dbReference type="SUPFAM" id="SSF53822">
    <property type="entry name" value="Periplasmic binding protein-like I"/>
    <property type="match status" value="1"/>
</dbReference>
<keyword evidence="2 5" id="KW-0238">DNA-binding</keyword>
<dbReference type="GO" id="GO:0003677">
    <property type="term" value="F:DNA binding"/>
    <property type="evidence" value="ECO:0007669"/>
    <property type="project" value="UniProtKB-KW"/>
</dbReference>
<dbReference type="SUPFAM" id="SSF47413">
    <property type="entry name" value="lambda repressor-like DNA-binding domains"/>
    <property type="match status" value="1"/>
</dbReference>
<dbReference type="Proteomes" id="UP001449795">
    <property type="component" value="Chromosome"/>
</dbReference>
<keyword evidence="1" id="KW-0805">Transcription regulation</keyword>
<dbReference type="EMBL" id="CP152276">
    <property type="protein sequence ID" value="XAE42630.1"/>
    <property type="molecule type" value="Genomic_DNA"/>
</dbReference>
<proteinExistence type="predicted"/>
<evidence type="ECO:0000256" key="1">
    <source>
        <dbReference type="ARBA" id="ARBA00023015"/>
    </source>
</evidence>
<dbReference type="PANTHER" id="PTHR30146">
    <property type="entry name" value="LACI-RELATED TRANSCRIPTIONAL REPRESSOR"/>
    <property type="match status" value="1"/>
</dbReference>
<dbReference type="RefSeq" id="WP_342628294.1">
    <property type="nucleotide sequence ID" value="NZ_CP152276.1"/>
</dbReference>
<dbReference type="Pfam" id="PF00356">
    <property type="entry name" value="LacI"/>
    <property type="match status" value="1"/>
</dbReference>
<dbReference type="SMART" id="SM00354">
    <property type="entry name" value="HTH_LACI"/>
    <property type="match status" value="1"/>
</dbReference>
<evidence type="ECO:0000313" key="6">
    <source>
        <dbReference type="Proteomes" id="UP001449795"/>
    </source>
</evidence>
<evidence type="ECO:0000313" key="5">
    <source>
        <dbReference type="EMBL" id="XAE42630.1"/>
    </source>
</evidence>
<organism evidence="5 6">
    <name type="scientific">Nguyenibacter vanlangensis</name>
    <dbReference type="NCBI Taxonomy" id="1216886"/>
    <lineage>
        <taxon>Bacteria</taxon>
        <taxon>Pseudomonadati</taxon>
        <taxon>Pseudomonadota</taxon>
        <taxon>Alphaproteobacteria</taxon>
        <taxon>Acetobacterales</taxon>
        <taxon>Acetobacteraceae</taxon>
        <taxon>Nguyenibacter</taxon>
    </lineage>
</organism>
<dbReference type="CDD" id="cd06267">
    <property type="entry name" value="PBP1_LacI_sugar_binding-like"/>
    <property type="match status" value="1"/>
</dbReference>
<name>A0ABZ3D4P1_9PROT</name>
<dbReference type="PANTHER" id="PTHR30146:SF109">
    <property type="entry name" value="HTH-TYPE TRANSCRIPTIONAL REGULATOR GALS"/>
    <property type="match status" value="1"/>
</dbReference>
<dbReference type="CDD" id="cd01392">
    <property type="entry name" value="HTH_LacI"/>
    <property type="match status" value="1"/>
</dbReference>
<keyword evidence="6" id="KW-1185">Reference proteome</keyword>
<dbReference type="Gene3D" id="3.40.50.2300">
    <property type="match status" value="2"/>
</dbReference>
<accession>A0ABZ3D4P1</accession>
<dbReference type="InterPro" id="IPR028082">
    <property type="entry name" value="Peripla_BP_I"/>
</dbReference>